<dbReference type="EMBL" id="GBXM01026216">
    <property type="protein sequence ID" value="JAH82361.1"/>
    <property type="molecule type" value="Transcribed_RNA"/>
</dbReference>
<proteinExistence type="predicted"/>
<reference evidence="1" key="2">
    <citation type="journal article" date="2015" name="Fish Shellfish Immunol.">
        <title>Early steps in the European eel (Anguilla anguilla)-Vibrio vulnificus interaction in the gills: Role of the RtxA13 toxin.</title>
        <authorList>
            <person name="Callol A."/>
            <person name="Pajuelo D."/>
            <person name="Ebbesson L."/>
            <person name="Teles M."/>
            <person name="MacKenzie S."/>
            <person name="Amaro C."/>
        </authorList>
    </citation>
    <scope>NUCLEOTIDE SEQUENCE</scope>
</reference>
<accession>A0A0E9VW97</accession>
<dbReference type="AlphaFoldDB" id="A0A0E9VW97"/>
<reference evidence="1" key="1">
    <citation type="submission" date="2014-11" db="EMBL/GenBank/DDBJ databases">
        <authorList>
            <person name="Amaro Gonzalez C."/>
        </authorList>
    </citation>
    <scope>NUCLEOTIDE SEQUENCE</scope>
</reference>
<organism evidence="1">
    <name type="scientific">Anguilla anguilla</name>
    <name type="common">European freshwater eel</name>
    <name type="synonym">Muraena anguilla</name>
    <dbReference type="NCBI Taxonomy" id="7936"/>
    <lineage>
        <taxon>Eukaryota</taxon>
        <taxon>Metazoa</taxon>
        <taxon>Chordata</taxon>
        <taxon>Craniata</taxon>
        <taxon>Vertebrata</taxon>
        <taxon>Euteleostomi</taxon>
        <taxon>Actinopterygii</taxon>
        <taxon>Neopterygii</taxon>
        <taxon>Teleostei</taxon>
        <taxon>Anguilliformes</taxon>
        <taxon>Anguillidae</taxon>
        <taxon>Anguilla</taxon>
    </lineage>
</organism>
<evidence type="ECO:0000313" key="1">
    <source>
        <dbReference type="EMBL" id="JAH82361.1"/>
    </source>
</evidence>
<sequence>MIDLQANVALRELFWSNLPS</sequence>
<protein>
    <submittedName>
        <fullName evidence="1">Uncharacterized protein</fullName>
    </submittedName>
</protein>
<name>A0A0E9VW97_ANGAN</name>